<evidence type="ECO:0008006" key="7">
    <source>
        <dbReference type="Google" id="ProtNLM"/>
    </source>
</evidence>
<gene>
    <name evidence="5" type="ORF">WMY93_007806</name>
</gene>
<evidence type="ECO:0000256" key="4">
    <source>
        <dbReference type="ARBA" id="ARBA00022737"/>
    </source>
</evidence>
<dbReference type="PANTHER" id="PTHR22710:SF2">
    <property type="entry name" value="X-RAY RADIATION RESISTANCE-ASSOCIATED PROTEIN 1"/>
    <property type="match status" value="1"/>
</dbReference>
<dbReference type="Pfam" id="PF00560">
    <property type="entry name" value="LRR_1"/>
    <property type="match status" value="1"/>
</dbReference>
<comment type="subcellular location">
    <subcellularLocation>
        <location evidence="1">Cytoplasm</location>
    </subcellularLocation>
</comment>
<protein>
    <recommendedName>
        <fullName evidence="7">X-ray radiation resistance-associated protein 1</fullName>
    </recommendedName>
</protein>
<dbReference type="PROSITE" id="PS51450">
    <property type="entry name" value="LRR"/>
    <property type="match status" value="1"/>
</dbReference>
<keyword evidence="3" id="KW-0433">Leucine-rich repeat</keyword>
<dbReference type="EMBL" id="JBBPFD010000005">
    <property type="protein sequence ID" value="KAK7925496.1"/>
    <property type="molecule type" value="Genomic_DNA"/>
</dbReference>
<accession>A0AAW0PE32</accession>
<dbReference type="SUPFAM" id="SSF52047">
    <property type="entry name" value="RNI-like"/>
    <property type="match status" value="1"/>
</dbReference>
<comment type="caution">
    <text evidence="5">The sequence shown here is derived from an EMBL/GenBank/DDBJ whole genome shotgun (WGS) entry which is preliminary data.</text>
</comment>
<evidence type="ECO:0000256" key="1">
    <source>
        <dbReference type="ARBA" id="ARBA00004496"/>
    </source>
</evidence>
<dbReference type="GO" id="GO:0005634">
    <property type="term" value="C:nucleus"/>
    <property type="evidence" value="ECO:0007669"/>
    <property type="project" value="TreeGrafter"/>
</dbReference>
<dbReference type="GO" id="GO:0005737">
    <property type="term" value="C:cytoplasm"/>
    <property type="evidence" value="ECO:0007669"/>
    <property type="project" value="UniProtKB-SubCell"/>
</dbReference>
<reference evidence="6" key="1">
    <citation type="submission" date="2024-04" db="EMBL/GenBank/DDBJ databases">
        <title>Salinicola lusitanus LLJ914,a marine bacterium isolated from the Okinawa Trough.</title>
        <authorList>
            <person name="Li J."/>
        </authorList>
    </citation>
    <scope>NUCLEOTIDE SEQUENCE [LARGE SCALE GENOMIC DNA]</scope>
</reference>
<keyword evidence="6" id="KW-1185">Reference proteome</keyword>
<dbReference type="Proteomes" id="UP001460270">
    <property type="component" value="Unassembled WGS sequence"/>
</dbReference>
<sequence>MTFENGQNLGHTHCFPARTAPTRRAGVGHWLVAYRKAEEARYRNVHRKYKETKKKQGNKGSSVGSFRTLDKDLLLKLHCVDEPFELSAVNIFEQNFTEVKDEDLNLFNNVIQIDASLNFLSLDHFKTFVSLRELNLSLNRLQDMTFDPDDFPNLEVLDLSYNSLTTDTITAIGLLSRLRVLHLTENQLHHLPPNLSTSNEAAFKSLEVLMLDDNKLSSDVFDCLTNLKRLKYLNLKGNVISEVPLLELLNHLKTQEASADQTEADVDSDGNICENLLQLMQYFQQKDWEDDKHISFPFPELHFVNLSHNKIAEEEALFALALFPMLSEIDISSNPLTTRRSGDPPLLTYYLQDKLGVKIKRKNEQEAKTLTKAEPKWKPSEVISNVSTKMLDHQTHVETEREATLQLYQDQIIQHQTPQPFFVTETELDTETHCKESLENLVDFTSHISQSDAKTDPTLVEPMGIQTAVRMLEHTLKNLNVYRDSKPKLDSIQTPYREKEKRIKALPPPPALPLKQQSEQLDRMIEEIKLNKTMREVPLSKVIKREDGNKQDYREAVSLLKDMKAKYKMVHRKTMEQEASLGSKKPTI</sequence>
<proteinExistence type="predicted"/>
<evidence type="ECO:0000256" key="3">
    <source>
        <dbReference type="ARBA" id="ARBA00022614"/>
    </source>
</evidence>
<dbReference type="AlphaFoldDB" id="A0AAW0PE32"/>
<dbReference type="InterPro" id="IPR003591">
    <property type="entry name" value="Leu-rich_rpt_typical-subtyp"/>
</dbReference>
<evidence type="ECO:0000313" key="6">
    <source>
        <dbReference type="Proteomes" id="UP001460270"/>
    </source>
</evidence>
<evidence type="ECO:0000256" key="2">
    <source>
        <dbReference type="ARBA" id="ARBA00022490"/>
    </source>
</evidence>
<dbReference type="SMART" id="SM00369">
    <property type="entry name" value="LRR_TYP"/>
    <property type="match status" value="5"/>
</dbReference>
<organism evidence="5 6">
    <name type="scientific">Mugilogobius chulae</name>
    <name type="common">yellowstripe goby</name>
    <dbReference type="NCBI Taxonomy" id="88201"/>
    <lineage>
        <taxon>Eukaryota</taxon>
        <taxon>Metazoa</taxon>
        <taxon>Chordata</taxon>
        <taxon>Craniata</taxon>
        <taxon>Vertebrata</taxon>
        <taxon>Euteleostomi</taxon>
        <taxon>Actinopterygii</taxon>
        <taxon>Neopterygii</taxon>
        <taxon>Teleostei</taxon>
        <taxon>Neoteleostei</taxon>
        <taxon>Acanthomorphata</taxon>
        <taxon>Gobiaria</taxon>
        <taxon>Gobiiformes</taxon>
        <taxon>Gobioidei</taxon>
        <taxon>Gobiidae</taxon>
        <taxon>Gobionellinae</taxon>
        <taxon>Mugilogobius</taxon>
    </lineage>
</organism>
<dbReference type="InterPro" id="IPR001611">
    <property type="entry name" value="Leu-rich_rpt"/>
</dbReference>
<name>A0AAW0PE32_9GOBI</name>
<evidence type="ECO:0000313" key="5">
    <source>
        <dbReference type="EMBL" id="KAK7925496.1"/>
    </source>
</evidence>
<dbReference type="PANTHER" id="PTHR22710">
    <property type="entry name" value="X-RAY RADIATION RESISTANCE ASSOCIATED PROTEIN 1 XRRA1"/>
    <property type="match status" value="1"/>
</dbReference>
<keyword evidence="2" id="KW-0963">Cytoplasm</keyword>
<keyword evidence="4" id="KW-0677">Repeat</keyword>
<dbReference type="InterPro" id="IPR032675">
    <property type="entry name" value="LRR_dom_sf"/>
</dbReference>
<dbReference type="Gene3D" id="3.80.10.10">
    <property type="entry name" value="Ribonuclease Inhibitor"/>
    <property type="match status" value="2"/>
</dbReference>